<dbReference type="EMBL" id="JAKUCV010007814">
    <property type="protein sequence ID" value="KAJ4821915.1"/>
    <property type="molecule type" value="Genomic_DNA"/>
</dbReference>
<dbReference type="Proteomes" id="UP001141552">
    <property type="component" value="Unassembled WGS sequence"/>
</dbReference>
<dbReference type="AlphaFoldDB" id="A0A9Q0F0N6"/>
<feature type="transmembrane region" description="Helical" evidence="1">
    <location>
        <begin position="12"/>
        <end position="35"/>
    </location>
</feature>
<keyword evidence="1" id="KW-1133">Transmembrane helix</keyword>
<evidence type="ECO:0000313" key="2">
    <source>
        <dbReference type="EMBL" id="KAJ4821915.1"/>
    </source>
</evidence>
<gene>
    <name evidence="2" type="ORF">Tsubulata_017063</name>
</gene>
<comment type="caution">
    <text evidence="2">The sequence shown here is derived from an EMBL/GenBank/DDBJ whole genome shotgun (WGS) entry which is preliminary data.</text>
</comment>
<sequence>MGFSTDGGSGRQWLFIAGVRLFFPGNGVVFARVIVEWRVRFIGSVFLGCLRVFSGKLEHCFGEV</sequence>
<evidence type="ECO:0000313" key="3">
    <source>
        <dbReference type="Proteomes" id="UP001141552"/>
    </source>
</evidence>
<reference evidence="2" key="1">
    <citation type="submission" date="2022-02" db="EMBL/GenBank/DDBJ databases">
        <authorList>
            <person name="Henning P.M."/>
            <person name="McCubbin A.G."/>
            <person name="Shore J.S."/>
        </authorList>
    </citation>
    <scope>NUCLEOTIDE SEQUENCE</scope>
    <source>
        <strain evidence="2">F60SS</strain>
        <tissue evidence="2">Leaves</tissue>
    </source>
</reference>
<accession>A0A9Q0F0N6</accession>
<organism evidence="2 3">
    <name type="scientific">Turnera subulata</name>
    <dbReference type="NCBI Taxonomy" id="218843"/>
    <lineage>
        <taxon>Eukaryota</taxon>
        <taxon>Viridiplantae</taxon>
        <taxon>Streptophyta</taxon>
        <taxon>Embryophyta</taxon>
        <taxon>Tracheophyta</taxon>
        <taxon>Spermatophyta</taxon>
        <taxon>Magnoliopsida</taxon>
        <taxon>eudicotyledons</taxon>
        <taxon>Gunneridae</taxon>
        <taxon>Pentapetalae</taxon>
        <taxon>rosids</taxon>
        <taxon>fabids</taxon>
        <taxon>Malpighiales</taxon>
        <taxon>Passifloraceae</taxon>
        <taxon>Turnera</taxon>
    </lineage>
</organism>
<keyword evidence="1" id="KW-0812">Transmembrane</keyword>
<protein>
    <submittedName>
        <fullName evidence="2">Uncharacterized protein</fullName>
    </submittedName>
</protein>
<name>A0A9Q0F0N6_9ROSI</name>
<keyword evidence="1" id="KW-0472">Membrane</keyword>
<reference evidence="2" key="2">
    <citation type="journal article" date="2023" name="Plants (Basel)">
        <title>Annotation of the Turnera subulata (Passifloraceae) Draft Genome Reveals the S-Locus Evolved after the Divergence of Turneroideae from Passifloroideae in a Stepwise Manner.</title>
        <authorList>
            <person name="Henning P.M."/>
            <person name="Roalson E.H."/>
            <person name="Mir W."/>
            <person name="McCubbin A.G."/>
            <person name="Shore J.S."/>
        </authorList>
    </citation>
    <scope>NUCLEOTIDE SEQUENCE</scope>
    <source>
        <strain evidence="2">F60SS</strain>
    </source>
</reference>
<keyword evidence="3" id="KW-1185">Reference proteome</keyword>
<proteinExistence type="predicted"/>
<evidence type="ECO:0000256" key="1">
    <source>
        <dbReference type="SAM" id="Phobius"/>
    </source>
</evidence>